<dbReference type="STRING" id="1176198.SAMN05444716_105121"/>
<dbReference type="GO" id="GO:0042597">
    <property type="term" value="C:periplasmic space"/>
    <property type="evidence" value="ECO:0007669"/>
    <property type="project" value="UniProtKB-ARBA"/>
</dbReference>
<dbReference type="Gene3D" id="3.40.190.10">
    <property type="entry name" value="Periplasmic binding protein-like II"/>
    <property type="match status" value="1"/>
</dbReference>
<reference evidence="4" key="1">
    <citation type="submission" date="2016-10" db="EMBL/GenBank/DDBJ databases">
        <authorList>
            <person name="Varghese N."/>
            <person name="Submissions S."/>
        </authorList>
    </citation>
    <scope>NUCLEOTIDE SEQUENCE [LARGE SCALE GENOMIC DNA]</scope>
    <source>
        <strain evidence="4">CGMCC 4.7047</strain>
    </source>
</reference>
<feature type="signal peptide" evidence="1">
    <location>
        <begin position="1"/>
        <end position="18"/>
    </location>
</feature>
<evidence type="ECO:0000313" key="3">
    <source>
        <dbReference type="EMBL" id="SFS94582.1"/>
    </source>
</evidence>
<dbReference type="PIRSF" id="PIRSF002741">
    <property type="entry name" value="MppA"/>
    <property type="match status" value="1"/>
</dbReference>
<dbReference type="Proteomes" id="UP000198873">
    <property type="component" value="Unassembled WGS sequence"/>
</dbReference>
<protein>
    <submittedName>
        <fullName evidence="3">Oligopeptide transport system substrate-binding protein</fullName>
    </submittedName>
</protein>
<keyword evidence="1" id="KW-0732">Signal</keyword>
<dbReference type="SUPFAM" id="SSF53850">
    <property type="entry name" value="Periplasmic binding protein-like II"/>
    <property type="match status" value="1"/>
</dbReference>
<dbReference type="Gene3D" id="3.90.76.10">
    <property type="entry name" value="Dipeptide-binding Protein, Domain 1"/>
    <property type="match status" value="1"/>
</dbReference>
<dbReference type="PROSITE" id="PS51257">
    <property type="entry name" value="PROKAR_LIPOPROTEIN"/>
    <property type="match status" value="1"/>
</dbReference>
<dbReference type="PANTHER" id="PTHR30290">
    <property type="entry name" value="PERIPLASMIC BINDING COMPONENT OF ABC TRANSPORTER"/>
    <property type="match status" value="1"/>
</dbReference>
<dbReference type="GO" id="GO:0015833">
    <property type="term" value="P:peptide transport"/>
    <property type="evidence" value="ECO:0007669"/>
    <property type="project" value="TreeGrafter"/>
</dbReference>
<dbReference type="EMBL" id="FPAB01000005">
    <property type="protein sequence ID" value="SFS94582.1"/>
    <property type="molecule type" value="Genomic_DNA"/>
</dbReference>
<dbReference type="Pfam" id="PF00496">
    <property type="entry name" value="SBP_bac_5"/>
    <property type="match status" value="1"/>
</dbReference>
<dbReference type="Gene3D" id="3.10.105.10">
    <property type="entry name" value="Dipeptide-binding Protein, Domain 3"/>
    <property type="match status" value="1"/>
</dbReference>
<dbReference type="GO" id="GO:1904680">
    <property type="term" value="F:peptide transmembrane transporter activity"/>
    <property type="evidence" value="ECO:0007669"/>
    <property type="project" value="TreeGrafter"/>
</dbReference>
<dbReference type="InterPro" id="IPR030678">
    <property type="entry name" value="Peptide/Ni-bd"/>
</dbReference>
<dbReference type="CDD" id="cd00995">
    <property type="entry name" value="PBP2_NikA_DppA_OppA_like"/>
    <property type="match status" value="1"/>
</dbReference>
<dbReference type="GO" id="GO:0043190">
    <property type="term" value="C:ATP-binding cassette (ABC) transporter complex"/>
    <property type="evidence" value="ECO:0007669"/>
    <property type="project" value="InterPro"/>
</dbReference>
<sequence>MRAATRLSWAIAATTVLALTATSCGGGNGTAGGSAGVVRASWGDPQHPLEPANTNEVQGGKVLDMIFRGLKRYNPETGEAEDEMAESIETTDQQNFTVKIKPGWTFSDGTPVTASSYVDAWNYGAHLENAQIASYFFQFIEGYEDVHPSDENATPSADTMSGLAVVDDHTFTVRLTEPFSLWPETLGYAAYAPLPRAFFDDHDAWLAKPIGNGPYKIDTYTKSQSMKLVKYEDYAGPDKAQNEGVELRVYTDNNTAYTDLQAGNLDVIDDVPASQLSNAEKDLGDRFINQPAGIIQTVSFPLYDPAWSSPEAAKVRQGLSMAIDREEITSKIYFDTRTPATDFTSPVLGDAGGYEEGLCGEFCTFDPERARQLIEEGGGLPGGKVTLSSNVDTGSHRQWMDAACNSINNVLDNTAACTVNPVPTFADFRNQVTNRQMTGMFRTGWQMDYPLIQNFLQPLYYTDASSNDAVYSSPEFDRLVNEANSASDEEEAVAKFRDAERVLVQDMPAIPLWYQNGTAAYSTRVSDVKLNPFSVPVYTDIKVS</sequence>
<accession>A0A1I6TZH7</accession>
<evidence type="ECO:0000259" key="2">
    <source>
        <dbReference type="Pfam" id="PF00496"/>
    </source>
</evidence>
<name>A0A1I6TZH7_9ACTN</name>
<dbReference type="RefSeq" id="WP_093843400.1">
    <property type="nucleotide sequence ID" value="NZ_FPAB01000005.1"/>
</dbReference>
<organism evidence="3 4">
    <name type="scientific">Streptomyces harbinensis</name>
    <dbReference type="NCBI Taxonomy" id="1176198"/>
    <lineage>
        <taxon>Bacteria</taxon>
        <taxon>Bacillati</taxon>
        <taxon>Actinomycetota</taxon>
        <taxon>Actinomycetes</taxon>
        <taxon>Kitasatosporales</taxon>
        <taxon>Streptomycetaceae</taxon>
        <taxon>Streptomyces</taxon>
    </lineage>
</organism>
<dbReference type="InterPro" id="IPR000914">
    <property type="entry name" value="SBP_5_dom"/>
</dbReference>
<dbReference type="InterPro" id="IPR039424">
    <property type="entry name" value="SBP_5"/>
</dbReference>
<gene>
    <name evidence="3" type="ORF">SAMN05444716_105121</name>
</gene>
<evidence type="ECO:0000313" key="4">
    <source>
        <dbReference type="Proteomes" id="UP000198873"/>
    </source>
</evidence>
<keyword evidence="4" id="KW-1185">Reference proteome</keyword>
<proteinExistence type="predicted"/>
<dbReference type="AlphaFoldDB" id="A0A1I6TZH7"/>
<feature type="chain" id="PRO_5011510838" evidence="1">
    <location>
        <begin position="19"/>
        <end position="544"/>
    </location>
</feature>
<dbReference type="PANTHER" id="PTHR30290:SF83">
    <property type="entry name" value="ABC TRANSPORTER SUBSTRATE-BINDING PROTEIN"/>
    <property type="match status" value="1"/>
</dbReference>
<feature type="domain" description="Solute-binding protein family 5" evidence="2">
    <location>
        <begin position="83"/>
        <end position="466"/>
    </location>
</feature>
<evidence type="ECO:0000256" key="1">
    <source>
        <dbReference type="SAM" id="SignalP"/>
    </source>
</evidence>